<evidence type="ECO:0000256" key="1">
    <source>
        <dbReference type="ARBA" id="ARBA00004141"/>
    </source>
</evidence>
<dbReference type="KEGG" id="msil:METEAL_27410"/>
<evidence type="ECO:0000256" key="2">
    <source>
        <dbReference type="ARBA" id="ARBA00022692"/>
    </source>
</evidence>
<sequence>MQEIVDTLNAPPHAARLRGSIALDQVEIYPYIRYINFLLPGIMALAIFLSVMFGGGMLYNEDRVRGVHEGFLVTPIRTLDLVGGMVLAGTVKATICGFLVAVLGSTLAGVNLIALPMSLLWVLILTITVGYAFNALMFLLMGPIDDPMTPKILAGLLNTLLFFPSGAIYPLEAFPTWLRALASINPMTYVVQGLRTVMLRQVDPLSVGLDILLLLGIGTVALLLAAKTFRRTL</sequence>
<keyword evidence="8" id="KW-1185">Reference proteome</keyword>
<feature type="transmembrane region" description="Helical" evidence="5">
    <location>
        <begin position="37"/>
        <end position="60"/>
    </location>
</feature>
<dbReference type="InterPro" id="IPR000412">
    <property type="entry name" value="ABC_2_transport"/>
</dbReference>
<feature type="transmembrane region" description="Helical" evidence="5">
    <location>
        <begin position="81"/>
        <end position="107"/>
    </location>
</feature>
<proteinExistence type="inferred from homology"/>
<keyword evidence="5" id="KW-0813">Transport</keyword>
<evidence type="ECO:0000256" key="3">
    <source>
        <dbReference type="ARBA" id="ARBA00022989"/>
    </source>
</evidence>
<feature type="transmembrane region" description="Helical" evidence="5">
    <location>
        <begin position="205"/>
        <end position="226"/>
    </location>
</feature>
<evidence type="ECO:0000313" key="8">
    <source>
        <dbReference type="Proteomes" id="UP001238179"/>
    </source>
</evidence>
<reference evidence="8" key="1">
    <citation type="journal article" date="2023" name="Int. J. Syst. Evol. Microbiol.">
        <title>Mesoterricola silvestris gen. nov., sp. nov., Mesoterricola sediminis sp. nov., Geothrix oryzae sp. nov., Geothrix edaphica sp. nov., Geothrix rubra sp. nov., and Geothrix limicola sp. nov., six novel members of Acidobacteriota isolated from soils.</title>
        <authorList>
            <person name="Itoh H."/>
            <person name="Sugisawa Y."/>
            <person name="Mise K."/>
            <person name="Xu Z."/>
            <person name="Kuniyasu M."/>
            <person name="Ushijima N."/>
            <person name="Kawano K."/>
            <person name="Kobayashi E."/>
            <person name="Shiratori Y."/>
            <person name="Masuda Y."/>
            <person name="Senoo K."/>
        </authorList>
    </citation>
    <scope>NUCLEOTIDE SEQUENCE [LARGE SCALE GENOMIC DNA]</scope>
    <source>
        <strain evidence="8">W79</strain>
    </source>
</reference>
<evidence type="ECO:0000256" key="4">
    <source>
        <dbReference type="ARBA" id="ARBA00023136"/>
    </source>
</evidence>
<dbReference type="InterPro" id="IPR047817">
    <property type="entry name" value="ABC2_TM_bact-type"/>
</dbReference>
<dbReference type="GO" id="GO:0043190">
    <property type="term" value="C:ATP-binding cassette (ABC) transporter complex"/>
    <property type="evidence" value="ECO:0007669"/>
    <property type="project" value="InterPro"/>
</dbReference>
<evidence type="ECO:0000313" key="7">
    <source>
        <dbReference type="EMBL" id="BDU73567.1"/>
    </source>
</evidence>
<keyword evidence="3 5" id="KW-1133">Transmembrane helix</keyword>
<name>A0AA48KAR1_9BACT</name>
<dbReference type="PROSITE" id="PS51012">
    <property type="entry name" value="ABC_TM2"/>
    <property type="match status" value="1"/>
</dbReference>
<gene>
    <name evidence="7" type="ORF">METEAL_27410</name>
</gene>
<dbReference type="PANTHER" id="PTHR43229">
    <property type="entry name" value="NODULATION PROTEIN J"/>
    <property type="match status" value="1"/>
</dbReference>
<comment type="subcellular location">
    <subcellularLocation>
        <location evidence="5">Cell membrane</location>
        <topology evidence="5">Multi-pass membrane protein</topology>
    </subcellularLocation>
    <subcellularLocation>
        <location evidence="1">Membrane</location>
        <topology evidence="1">Multi-pass membrane protein</topology>
    </subcellularLocation>
</comment>
<keyword evidence="2 5" id="KW-0812">Transmembrane</keyword>
<dbReference type="Proteomes" id="UP001238179">
    <property type="component" value="Chromosome"/>
</dbReference>
<dbReference type="PANTHER" id="PTHR43229:SF2">
    <property type="entry name" value="NODULATION PROTEIN J"/>
    <property type="match status" value="1"/>
</dbReference>
<evidence type="ECO:0000259" key="6">
    <source>
        <dbReference type="PROSITE" id="PS51012"/>
    </source>
</evidence>
<dbReference type="RefSeq" id="WP_316412238.1">
    <property type="nucleotide sequence ID" value="NZ_AP027080.1"/>
</dbReference>
<dbReference type="PRINTS" id="PR00164">
    <property type="entry name" value="ABC2TRNSPORT"/>
</dbReference>
<dbReference type="InterPro" id="IPR051784">
    <property type="entry name" value="Nod_factor_ABC_transporter"/>
</dbReference>
<accession>A0AA48KAR1</accession>
<keyword evidence="4 5" id="KW-0472">Membrane</keyword>
<feature type="transmembrane region" description="Helical" evidence="5">
    <location>
        <begin position="152"/>
        <end position="171"/>
    </location>
</feature>
<protein>
    <recommendedName>
        <fullName evidence="5">Transport permease protein</fullName>
    </recommendedName>
</protein>
<comment type="similarity">
    <text evidence="5">Belongs to the ABC-2 integral membrane protein family.</text>
</comment>
<feature type="domain" description="ABC transmembrane type-2" evidence="6">
    <location>
        <begin position="2"/>
        <end position="232"/>
    </location>
</feature>
<evidence type="ECO:0000256" key="5">
    <source>
        <dbReference type="RuleBase" id="RU361157"/>
    </source>
</evidence>
<dbReference type="Pfam" id="PF12698">
    <property type="entry name" value="ABC2_membrane_3"/>
    <property type="match status" value="1"/>
</dbReference>
<dbReference type="AlphaFoldDB" id="A0AA48KAR1"/>
<dbReference type="GO" id="GO:0140359">
    <property type="term" value="F:ABC-type transporter activity"/>
    <property type="evidence" value="ECO:0007669"/>
    <property type="project" value="InterPro"/>
</dbReference>
<keyword evidence="5" id="KW-1003">Cell membrane</keyword>
<dbReference type="InterPro" id="IPR013525">
    <property type="entry name" value="ABC2_TM"/>
</dbReference>
<comment type="caution">
    <text evidence="5">Lacks conserved residue(s) required for the propagation of feature annotation.</text>
</comment>
<organism evidence="7 8">
    <name type="scientific">Mesoterricola silvestris</name>
    <dbReference type="NCBI Taxonomy" id="2927979"/>
    <lineage>
        <taxon>Bacteria</taxon>
        <taxon>Pseudomonadati</taxon>
        <taxon>Acidobacteriota</taxon>
        <taxon>Holophagae</taxon>
        <taxon>Holophagales</taxon>
        <taxon>Holophagaceae</taxon>
        <taxon>Mesoterricola</taxon>
    </lineage>
</organism>
<dbReference type="EMBL" id="AP027080">
    <property type="protein sequence ID" value="BDU73567.1"/>
    <property type="molecule type" value="Genomic_DNA"/>
</dbReference>
<feature type="transmembrane region" description="Helical" evidence="5">
    <location>
        <begin position="119"/>
        <end position="140"/>
    </location>
</feature>
<dbReference type="PIRSF" id="PIRSF006648">
    <property type="entry name" value="DrrB"/>
    <property type="match status" value="1"/>
</dbReference>